<proteinExistence type="predicted"/>
<organism evidence="1 2">
    <name type="scientific">Parageobacillus galactosidasius</name>
    <dbReference type="NCBI Taxonomy" id="883812"/>
    <lineage>
        <taxon>Bacteria</taxon>
        <taxon>Bacillati</taxon>
        <taxon>Bacillota</taxon>
        <taxon>Bacilli</taxon>
        <taxon>Bacillales</taxon>
        <taxon>Anoxybacillaceae</taxon>
        <taxon>Parageobacillus</taxon>
    </lineage>
</organism>
<gene>
    <name evidence="1" type="ORF">B9L23_07125</name>
</gene>
<sequence length="273" mass="32826">MSKNELKICIKCNRSKTVAEFYVYPNGSLYKVCKECHKARVKANSEKEAIEAGHRAYKEGLIKYEEIEDAIDLYKSCRSRIHSCKYGIGIYQNVDCAWDDPYEFMKDILTKRNTGISFWDNLWDVWKEQRRIYLITGDENEKPELDRVFAHLGIGYQVGTVQCLSDWLNREDGKKVTPIRIRLYKENELVNERHFAYIDKAKKWLESETNHKYSWKKIKNNIDRGRISFHEFEFEIHSLDYIMREYRRELVFSKLSKCRLRKNDKRLKFRWSA</sequence>
<dbReference type="RefSeq" id="WP_089097115.1">
    <property type="nucleotide sequence ID" value="NZ_NDYL01000001.1"/>
</dbReference>
<dbReference type="AlphaFoldDB" id="A0A226QRV6"/>
<reference evidence="1 2" key="1">
    <citation type="submission" date="2017-04" db="EMBL/GenBank/DDBJ databases">
        <title>The genome sequence of Parageobacillus galactosidasius DSM 18751.</title>
        <authorList>
            <person name="Ramaloko W.T."/>
            <person name="Koen N."/>
            <person name="Polliack S."/>
            <person name="Aliyu H."/>
            <person name="Lebre P."/>
            <person name="Mohr T."/>
            <person name="Oswald F."/>
            <person name="Zwick M."/>
            <person name="Neumann A."/>
            <person name="Syldatk C."/>
            <person name="Cowan D."/>
            <person name="De Maayer P."/>
        </authorList>
    </citation>
    <scope>NUCLEOTIDE SEQUENCE [LARGE SCALE GENOMIC DNA]</scope>
    <source>
        <strain evidence="1 2">DSM 18751</strain>
    </source>
</reference>
<comment type="caution">
    <text evidence="1">The sequence shown here is derived from an EMBL/GenBank/DDBJ whole genome shotgun (WGS) entry which is preliminary data.</text>
</comment>
<dbReference type="EMBL" id="NDYL01000001">
    <property type="protein sequence ID" value="OXB94638.1"/>
    <property type="molecule type" value="Genomic_DNA"/>
</dbReference>
<protein>
    <submittedName>
        <fullName evidence="1">Uncharacterized protein</fullName>
    </submittedName>
</protein>
<keyword evidence="2" id="KW-1185">Reference proteome</keyword>
<accession>A0A226QRV6</accession>
<dbReference type="Proteomes" id="UP000198394">
    <property type="component" value="Unassembled WGS sequence"/>
</dbReference>
<evidence type="ECO:0000313" key="1">
    <source>
        <dbReference type="EMBL" id="OXB94638.1"/>
    </source>
</evidence>
<evidence type="ECO:0000313" key="2">
    <source>
        <dbReference type="Proteomes" id="UP000198394"/>
    </source>
</evidence>
<name>A0A226QRV6_9BACL</name>